<evidence type="ECO:0000313" key="2">
    <source>
        <dbReference type="EMBL" id="KZP04172.1"/>
    </source>
</evidence>
<proteinExistence type="predicted"/>
<feature type="non-terminal residue" evidence="2">
    <location>
        <position position="1"/>
    </location>
</feature>
<sequence length="96" mass="10426">SKMLPYSLKTSRGTYLISISGDLQNFEHVRVRVRARSPPHPCPPCPMSGATPDGPLPPQPHTHDPDSSLVSFLPRSVSMRQPKLRAPAPALPPAAR</sequence>
<accession>A0A167UQ08</accession>
<dbReference type="EMBL" id="KV417951">
    <property type="protein sequence ID" value="KZP04172.1"/>
    <property type="molecule type" value="Genomic_DNA"/>
</dbReference>
<gene>
    <name evidence="2" type="ORF">FIBSPDRAFT_878777</name>
</gene>
<name>A0A167UQ08_9AGAM</name>
<evidence type="ECO:0000313" key="3">
    <source>
        <dbReference type="Proteomes" id="UP000076532"/>
    </source>
</evidence>
<protein>
    <submittedName>
        <fullName evidence="2">Uncharacterized protein</fullName>
    </submittedName>
</protein>
<keyword evidence="3" id="KW-1185">Reference proteome</keyword>
<reference evidence="2 3" key="1">
    <citation type="journal article" date="2016" name="Mol. Biol. Evol.">
        <title>Comparative Genomics of Early-Diverging Mushroom-Forming Fungi Provides Insights into the Origins of Lignocellulose Decay Capabilities.</title>
        <authorList>
            <person name="Nagy L.G."/>
            <person name="Riley R."/>
            <person name="Tritt A."/>
            <person name="Adam C."/>
            <person name="Daum C."/>
            <person name="Floudas D."/>
            <person name="Sun H."/>
            <person name="Yadav J.S."/>
            <person name="Pangilinan J."/>
            <person name="Larsson K.H."/>
            <person name="Matsuura K."/>
            <person name="Barry K."/>
            <person name="Labutti K."/>
            <person name="Kuo R."/>
            <person name="Ohm R.A."/>
            <person name="Bhattacharya S.S."/>
            <person name="Shirouzu T."/>
            <person name="Yoshinaga Y."/>
            <person name="Martin F.M."/>
            <person name="Grigoriev I.V."/>
            <person name="Hibbett D.S."/>
        </authorList>
    </citation>
    <scope>NUCLEOTIDE SEQUENCE [LARGE SCALE GENOMIC DNA]</scope>
    <source>
        <strain evidence="2 3">CBS 109695</strain>
    </source>
</reference>
<feature type="region of interest" description="Disordered" evidence="1">
    <location>
        <begin position="35"/>
        <end position="96"/>
    </location>
</feature>
<dbReference type="Proteomes" id="UP000076532">
    <property type="component" value="Unassembled WGS sequence"/>
</dbReference>
<dbReference type="AlphaFoldDB" id="A0A167UQ08"/>
<evidence type="ECO:0000256" key="1">
    <source>
        <dbReference type="SAM" id="MobiDB-lite"/>
    </source>
</evidence>
<organism evidence="2 3">
    <name type="scientific">Athelia psychrophila</name>
    <dbReference type="NCBI Taxonomy" id="1759441"/>
    <lineage>
        <taxon>Eukaryota</taxon>
        <taxon>Fungi</taxon>
        <taxon>Dikarya</taxon>
        <taxon>Basidiomycota</taxon>
        <taxon>Agaricomycotina</taxon>
        <taxon>Agaricomycetes</taxon>
        <taxon>Agaricomycetidae</taxon>
        <taxon>Atheliales</taxon>
        <taxon>Atheliaceae</taxon>
        <taxon>Athelia</taxon>
    </lineage>
</organism>